<dbReference type="AlphaFoldDB" id="A0A6J3LXV6"/>
<reference evidence="3" key="3">
    <citation type="submission" date="2025-08" db="UniProtKB">
        <authorList>
            <consortium name="RefSeq"/>
        </authorList>
    </citation>
    <scope>IDENTIFICATION</scope>
    <source>
        <strain evidence="3">CBS 342.82</strain>
    </source>
</reference>
<evidence type="ECO:0000313" key="2">
    <source>
        <dbReference type="Proteomes" id="UP000504637"/>
    </source>
</evidence>
<sequence length="72" mass="8343">MRWPFLLLWMVFPDSDGPITNAETYISCRDVHNFSRNLLFNSIAALILEQAGYISMKRSDDVDVMRGVFGYH</sequence>
<proteinExistence type="predicted"/>
<name>A0A6J3LXV6_9PEZI</name>
<dbReference type="GeneID" id="54360868"/>
<gene>
    <name evidence="3" type="ORF">K489DRAFT_36973</name>
</gene>
<protein>
    <submittedName>
        <fullName evidence="3">Uncharacterized protein</fullName>
    </submittedName>
</protein>
<reference evidence="3" key="2">
    <citation type="submission" date="2020-04" db="EMBL/GenBank/DDBJ databases">
        <authorList>
            <consortium name="NCBI Genome Project"/>
        </authorList>
    </citation>
    <scope>NUCLEOTIDE SEQUENCE</scope>
    <source>
        <strain evidence="3">CBS 342.82</strain>
    </source>
</reference>
<dbReference type="RefSeq" id="XP_033457626.1">
    <property type="nucleotide sequence ID" value="XM_033603068.1"/>
</dbReference>
<keyword evidence="1" id="KW-0732">Signal</keyword>
<feature type="signal peptide" evidence="1">
    <location>
        <begin position="1"/>
        <end position="22"/>
    </location>
</feature>
<reference evidence="3" key="1">
    <citation type="submission" date="2020-01" db="EMBL/GenBank/DDBJ databases">
        <authorList>
            <consortium name="DOE Joint Genome Institute"/>
            <person name="Haridas S."/>
            <person name="Albert R."/>
            <person name="Binder M."/>
            <person name="Bloem J."/>
            <person name="Labutti K."/>
            <person name="Salamov A."/>
            <person name="Andreopoulos B."/>
            <person name="Baker S.E."/>
            <person name="Barry K."/>
            <person name="Bills G."/>
            <person name="Bluhm B.H."/>
            <person name="Cannon C."/>
            <person name="Castanera R."/>
            <person name="Culley D.E."/>
            <person name="Daum C."/>
            <person name="Ezra D."/>
            <person name="Gonzalez J.B."/>
            <person name="Henrissat B."/>
            <person name="Kuo A."/>
            <person name="Liang C."/>
            <person name="Lipzen A."/>
            <person name="Lutzoni F."/>
            <person name="Magnuson J."/>
            <person name="Mondo S."/>
            <person name="Nolan M."/>
            <person name="Ohm R."/>
            <person name="Pangilinan J."/>
            <person name="Park H.-J."/>
            <person name="Ramirez L."/>
            <person name="Alfaro M."/>
            <person name="Sun H."/>
            <person name="Tritt A."/>
            <person name="Yoshinaga Y."/>
            <person name="Zwiers L.-H."/>
            <person name="Turgeon B.G."/>
            <person name="Goodwin S.B."/>
            <person name="Spatafora J.W."/>
            <person name="Crous P.W."/>
            <person name="Grigoriev I.V."/>
        </authorList>
    </citation>
    <scope>NUCLEOTIDE SEQUENCE</scope>
    <source>
        <strain evidence="3">CBS 342.82</strain>
    </source>
</reference>
<keyword evidence="2" id="KW-1185">Reference proteome</keyword>
<organism evidence="3">
    <name type="scientific">Dissoconium aciculare CBS 342.82</name>
    <dbReference type="NCBI Taxonomy" id="1314786"/>
    <lineage>
        <taxon>Eukaryota</taxon>
        <taxon>Fungi</taxon>
        <taxon>Dikarya</taxon>
        <taxon>Ascomycota</taxon>
        <taxon>Pezizomycotina</taxon>
        <taxon>Dothideomycetes</taxon>
        <taxon>Dothideomycetidae</taxon>
        <taxon>Mycosphaerellales</taxon>
        <taxon>Dissoconiaceae</taxon>
        <taxon>Dissoconium</taxon>
    </lineage>
</organism>
<dbReference type="Proteomes" id="UP000504637">
    <property type="component" value="Unplaced"/>
</dbReference>
<accession>A0A6J3LXV6</accession>
<evidence type="ECO:0000313" key="3">
    <source>
        <dbReference type="RefSeq" id="XP_033457626.1"/>
    </source>
</evidence>
<feature type="chain" id="PRO_5026945891" evidence="1">
    <location>
        <begin position="23"/>
        <end position="72"/>
    </location>
</feature>
<evidence type="ECO:0000256" key="1">
    <source>
        <dbReference type="SAM" id="SignalP"/>
    </source>
</evidence>